<sequence>MSINGALQSAITGLRISQAGLDVVAQNVASANQPGYTRKVLQQSTQIVDNRVIGLRSQGTVRTVDNLLQSSLRTESAGGKFTNITAQYADRLNQLFGTPGDAASLDAVLNQFTNALQQLATSPENAVSQSQVVDRANVLVQQVRSISDQIQSLRLESEQGINDAVQRANDALQRISQIDQQISAAASASQEPSDLLDARDQAINDLSNIIDIRVQERSDRSVSIFTRSGVSLFDRQPVTLSFDPRATITPQQSYDIDPTKRGVGTITLTSVGGLSVDLVAQSAFRSGEIAAYLNLRDRILPEAQAQLDNFAAGLAEATSEKSVAGTATTNAGGTGFGIDVSQLRPGDHLSFTVNVGGAVRNVTVVRVDDASKLPLNNTVTANPNDEVVGIGFSGGNSAAAAALQTALQAKFGTGVSVTNPPGSPNVLEVVSDGSAATTITAASATVTETSLAGGTTALPLFVDGGNANQIFSDSLDNTPQRRGFAQRFAVNGALQADPAALVKFSSTTSAGDPARPNAILDAITRNVRTFVPAGTIGSATAPASGTLTNYLQRVISDKGQIAATAKSIDSGQQVVVSGLQNRFDSDAKVNTDEELSNLIQLQQTYQASARILTVVRDLTQALLNA</sequence>
<dbReference type="RefSeq" id="WP_376801106.1">
    <property type="nucleotide sequence ID" value="NZ_DBNB01000006.1"/>
</dbReference>
<dbReference type="Pfam" id="PF22638">
    <property type="entry name" value="FlgK_D1"/>
    <property type="match status" value="1"/>
</dbReference>
<comment type="caution">
    <text evidence="9">The sequence shown here is derived from an EMBL/GenBank/DDBJ whole genome shotgun (WGS) entry which is preliminary data.</text>
</comment>
<feature type="domain" description="Flagellar basal-body/hook protein C-terminal" evidence="7">
    <location>
        <begin position="587"/>
        <end position="624"/>
    </location>
</feature>
<dbReference type="Pfam" id="PF06429">
    <property type="entry name" value="Flg_bbr_C"/>
    <property type="match status" value="1"/>
</dbReference>
<dbReference type="SUPFAM" id="SSF64518">
    <property type="entry name" value="Phase 1 flagellin"/>
    <property type="match status" value="1"/>
</dbReference>
<comment type="similarity">
    <text evidence="3">Belongs to the flagella basal body rod proteins family.</text>
</comment>
<dbReference type="InterPro" id="IPR002371">
    <property type="entry name" value="FlgK"/>
</dbReference>
<evidence type="ECO:0000256" key="2">
    <source>
        <dbReference type="ARBA" id="ARBA00004613"/>
    </source>
</evidence>
<dbReference type="AlphaFoldDB" id="A0A1W9HS59"/>
<evidence type="ECO:0000259" key="7">
    <source>
        <dbReference type="Pfam" id="PF06429"/>
    </source>
</evidence>
<proteinExistence type="inferred from homology"/>
<accession>A0A1W9HS59</accession>
<reference evidence="9 10" key="1">
    <citation type="journal article" date="2017" name="Water Res.">
        <title>Comammox in drinking water systems.</title>
        <authorList>
            <person name="Wang Y."/>
            <person name="Ma L."/>
            <person name="Mao Y."/>
            <person name="Jiang X."/>
            <person name="Xia Y."/>
            <person name="Yu K."/>
            <person name="Li B."/>
            <person name="Zhang T."/>
        </authorList>
    </citation>
    <scope>NUCLEOTIDE SEQUENCE [LARGE SCALE GENOMIC DNA]</scope>
    <source>
        <strain evidence="9">SG_bin8</strain>
    </source>
</reference>
<dbReference type="InterPro" id="IPR053927">
    <property type="entry name" value="FlgK_helical"/>
</dbReference>
<dbReference type="PANTHER" id="PTHR30033">
    <property type="entry name" value="FLAGELLAR HOOK-ASSOCIATED PROTEIN 1"/>
    <property type="match status" value="1"/>
</dbReference>
<protein>
    <recommendedName>
        <fullName evidence="4">Flagellar hook-associated protein 1</fullName>
    </recommendedName>
</protein>
<comment type="subcellular location">
    <subcellularLocation>
        <location evidence="1">Bacterial flagellum</location>
    </subcellularLocation>
    <subcellularLocation>
        <location evidence="2">Secreted</location>
    </subcellularLocation>
</comment>
<evidence type="ECO:0000256" key="5">
    <source>
        <dbReference type="ARBA" id="ARBA00022525"/>
    </source>
</evidence>
<dbReference type="GO" id="GO:0005576">
    <property type="term" value="C:extracellular region"/>
    <property type="evidence" value="ECO:0007669"/>
    <property type="project" value="UniProtKB-SubCell"/>
</dbReference>
<gene>
    <name evidence="9" type="ORF">A4S15_01305</name>
</gene>
<organism evidence="9 10">
    <name type="scientific">Candidatus Raskinella chloraquaticus</name>
    <dbReference type="NCBI Taxonomy" id="1951219"/>
    <lineage>
        <taxon>Bacteria</taxon>
        <taxon>Pseudomonadati</taxon>
        <taxon>Pseudomonadota</taxon>
        <taxon>Alphaproteobacteria</taxon>
        <taxon>Hyphomicrobiales</taxon>
        <taxon>Phreatobacteraceae</taxon>
        <taxon>Candidatus Raskinella</taxon>
    </lineage>
</organism>
<dbReference type="GO" id="GO:0044780">
    <property type="term" value="P:bacterial-type flagellum assembly"/>
    <property type="evidence" value="ECO:0007669"/>
    <property type="project" value="InterPro"/>
</dbReference>
<dbReference type="STRING" id="1827387.A4S15_01305"/>
<evidence type="ECO:0000256" key="6">
    <source>
        <dbReference type="ARBA" id="ARBA00023143"/>
    </source>
</evidence>
<dbReference type="EMBL" id="LWDL01000027">
    <property type="protein sequence ID" value="OQW50091.1"/>
    <property type="molecule type" value="Genomic_DNA"/>
</dbReference>
<evidence type="ECO:0000313" key="10">
    <source>
        <dbReference type="Proteomes" id="UP000192872"/>
    </source>
</evidence>
<dbReference type="GO" id="GO:0009424">
    <property type="term" value="C:bacterial-type flagellum hook"/>
    <property type="evidence" value="ECO:0007669"/>
    <property type="project" value="InterPro"/>
</dbReference>
<keyword evidence="6" id="KW-0975">Bacterial flagellum</keyword>
<dbReference type="NCBIfam" id="TIGR02492">
    <property type="entry name" value="flgK_ends"/>
    <property type="match status" value="1"/>
</dbReference>
<evidence type="ECO:0000259" key="8">
    <source>
        <dbReference type="Pfam" id="PF22638"/>
    </source>
</evidence>
<dbReference type="Proteomes" id="UP000192872">
    <property type="component" value="Unassembled WGS sequence"/>
</dbReference>
<evidence type="ECO:0000256" key="1">
    <source>
        <dbReference type="ARBA" id="ARBA00004365"/>
    </source>
</evidence>
<dbReference type="InterPro" id="IPR010930">
    <property type="entry name" value="Flg_bb/hook_C_dom"/>
</dbReference>
<evidence type="ECO:0000256" key="3">
    <source>
        <dbReference type="ARBA" id="ARBA00009677"/>
    </source>
</evidence>
<evidence type="ECO:0000256" key="4">
    <source>
        <dbReference type="ARBA" id="ARBA00016244"/>
    </source>
</evidence>
<dbReference type="PANTHER" id="PTHR30033:SF1">
    <property type="entry name" value="FLAGELLAR HOOK-ASSOCIATED PROTEIN 1"/>
    <property type="match status" value="1"/>
</dbReference>
<evidence type="ECO:0000313" key="9">
    <source>
        <dbReference type="EMBL" id="OQW50091.1"/>
    </source>
</evidence>
<keyword evidence="5" id="KW-0964">Secreted</keyword>
<dbReference type="GO" id="GO:0005198">
    <property type="term" value="F:structural molecule activity"/>
    <property type="evidence" value="ECO:0007669"/>
    <property type="project" value="InterPro"/>
</dbReference>
<feature type="domain" description="Flagellar hook-associated protein FlgK helical" evidence="8">
    <location>
        <begin position="90"/>
        <end position="332"/>
    </location>
</feature>
<name>A0A1W9HS59_9HYPH</name>